<dbReference type="PANTHER" id="PTHR30036">
    <property type="entry name" value="D-XYLOSE-BINDING PERIPLASMIC PROTEIN"/>
    <property type="match status" value="1"/>
</dbReference>
<reference evidence="5" key="2">
    <citation type="journal article" date="2020" name="Microorganisms">
        <title>Osmotic Adaptation and Compatible Solute Biosynthesis of Phototrophic Bacteria as Revealed from Genome Analyses.</title>
        <authorList>
            <person name="Imhoff J.F."/>
            <person name="Rahn T."/>
            <person name="Kunzel S."/>
            <person name="Keller A."/>
            <person name="Neulinger S.C."/>
        </authorList>
    </citation>
    <scope>NUCLEOTIDE SEQUENCE</scope>
    <source>
        <strain evidence="5">IM 151</strain>
    </source>
</reference>
<feature type="domain" description="Periplasmic binding protein" evidence="4">
    <location>
        <begin position="25"/>
        <end position="301"/>
    </location>
</feature>
<comment type="subcellular location">
    <subcellularLocation>
        <location evidence="1">Periplasm</location>
    </subcellularLocation>
</comment>
<dbReference type="EMBL" id="NRRU01000140">
    <property type="protein sequence ID" value="MBK1715654.1"/>
    <property type="molecule type" value="Genomic_DNA"/>
</dbReference>
<organism evidence="5 6">
    <name type="scientific">Rubrivivax gelatinosus</name>
    <name type="common">Rhodocyclus gelatinosus</name>
    <name type="synonym">Rhodopseudomonas gelatinosa</name>
    <dbReference type="NCBI Taxonomy" id="28068"/>
    <lineage>
        <taxon>Bacteria</taxon>
        <taxon>Pseudomonadati</taxon>
        <taxon>Pseudomonadota</taxon>
        <taxon>Betaproteobacteria</taxon>
        <taxon>Burkholderiales</taxon>
        <taxon>Sphaerotilaceae</taxon>
        <taxon>Rubrivivax</taxon>
    </lineage>
</organism>
<comment type="similarity">
    <text evidence="2">Belongs to the bacterial solute-binding protein 2 family.</text>
</comment>
<feature type="chain" id="PRO_5045841433" evidence="3">
    <location>
        <begin position="20"/>
        <end position="318"/>
    </location>
</feature>
<evidence type="ECO:0000259" key="4">
    <source>
        <dbReference type="Pfam" id="PF13407"/>
    </source>
</evidence>
<gene>
    <name evidence="5" type="ORF">CKO43_23165</name>
</gene>
<evidence type="ECO:0000256" key="2">
    <source>
        <dbReference type="ARBA" id="ARBA00007639"/>
    </source>
</evidence>
<keyword evidence="3" id="KW-0732">Signal</keyword>
<sequence length="318" mass="33822">MRKPWRFLIGLLWAAGAQAQGQLYGIAGKSADDPNYVAAWRGCAAEAQLWGDECTAIGRPGPARARVQDAAIVAALQRGLAGLAVAVTNPRYLADSALALAAQRRVPVVTFDTDVEPPQRVLRRVHIGPDEADIGRQLGALVAARRPDGGLLCLLAGDNQDAGTAARMAGVRRTLAQDPKRAEGARLAGERGWREVARCPWFNGDDQRRALRQLTLALGEEQADAVVALGSWPFVDAAHYRAALGTLGGGLRGRVVVGASGTLSPGEKALLAEGLVQGYVSIDYELMGRYAYRSMKRLATGHPVEPLIRIGAVVRQAL</sequence>
<name>A0ABS1E241_RUBGE</name>
<reference evidence="5" key="1">
    <citation type="submission" date="2017-08" db="EMBL/GenBank/DDBJ databases">
        <authorList>
            <person name="Imhoff J.F."/>
            <person name="Rahn T."/>
            <person name="Kuenzel S."/>
            <person name="Neulinger S.C."/>
        </authorList>
    </citation>
    <scope>NUCLEOTIDE SEQUENCE</scope>
    <source>
        <strain evidence="5">IM 151</strain>
    </source>
</reference>
<dbReference type="Pfam" id="PF13407">
    <property type="entry name" value="Peripla_BP_4"/>
    <property type="match status" value="1"/>
</dbReference>
<protein>
    <submittedName>
        <fullName evidence="5">Sugar ABC transporter substrate-binding protein</fullName>
    </submittedName>
</protein>
<dbReference type="InterPro" id="IPR028082">
    <property type="entry name" value="Peripla_BP_I"/>
</dbReference>
<accession>A0ABS1E241</accession>
<proteinExistence type="inferred from homology"/>
<feature type="signal peptide" evidence="3">
    <location>
        <begin position="1"/>
        <end position="19"/>
    </location>
</feature>
<evidence type="ECO:0000256" key="3">
    <source>
        <dbReference type="SAM" id="SignalP"/>
    </source>
</evidence>
<dbReference type="SUPFAM" id="SSF53822">
    <property type="entry name" value="Periplasmic binding protein-like I"/>
    <property type="match status" value="1"/>
</dbReference>
<dbReference type="RefSeq" id="WP_200380153.1">
    <property type="nucleotide sequence ID" value="NZ_NRRU01000140.1"/>
</dbReference>
<evidence type="ECO:0000256" key="1">
    <source>
        <dbReference type="ARBA" id="ARBA00004418"/>
    </source>
</evidence>
<dbReference type="PANTHER" id="PTHR30036:SF7">
    <property type="entry name" value="ABC TRANSPORTER PERIPLASMIC-BINDING PROTEIN YPHF"/>
    <property type="match status" value="1"/>
</dbReference>
<evidence type="ECO:0000313" key="6">
    <source>
        <dbReference type="Proteomes" id="UP001041814"/>
    </source>
</evidence>
<keyword evidence="6" id="KW-1185">Reference proteome</keyword>
<evidence type="ECO:0000313" key="5">
    <source>
        <dbReference type="EMBL" id="MBK1715654.1"/>
    </source>
</evidence>
<comment type="caution">
    <text evidence="5">The sequence shown here is derived from an EMBL/GenBank/DDBJ whole genome shotgun (WGS) entry which is preliminary data.</text>
</comment>
<dbReference type="InterPro" id="IPR025997">
    <property type="entry name" value="SBP_2_dom"/>
</dbReference>
<dbReference type="InterPro" id="IPR050555">
    <property type="entry name" value="Bact_Solute-Bind_Prot2"/>
</dbReference>
<dbReference type="Proteomes" id="UP001041814">
    <property type="component" value="Unassembled WGS sequence"/>
</dbReference>
<dbReference type="Gene3D" id="3.40.50.2300">
    <property type="match status" value="2"/>
</dbReference>